<feature type="non-terminal residue" evidence="1">
    <location>
        <position position="1"/>
    </location>
</feature>
<keyword evidence="2" id="KW-1185">Reference proteome</keyword>
<reference evidence="1 2" key="1">
    <citation type="submission" date="2024-04" db="EMBL/GenBank/DDBJ databases">
        <title>genome sequences of Mucor flavus KT1a and Helicostylum pulchrum KT1b strains isolated from the surface of a dry-aged beef.</title>
        <authorList>
            <person name="Toyotome T."/>
            <person name="Hosono M."/>
            <person name="Torimaru M."/>
            <person name="Fukuda K."/>
            <person name="Mikami N."/>
        </authorList>
    </citation>
    <scope>NUCLEOTIDE SEQUENCE [LARGE SCALE GENOMIC DNA]</scope>
    <source>
        <strain evidence="1 2">KT1a</strain>
    </source>
</reference>
<dbReference type="EMBL" id="BAABUK010000006">
    <property type="protein sequence ID" value="GAA5809798.1"/>
    <property type="molecule type" value="Genomic_DNA"/>
</dbReference>
<evidence type="ECO:0000313" key="2">
    <source>
        <dbReference type="Proteomes" id="UP001473302"/>
    </source>
</evidence>
<dbReference type="Proteomes" id="UP001473302">
    <property type="component" value="Unassembled WGS sequence"/>
</dbReference>
<sequence>AVAVAVAVVGCGCVIRFCFKVEVDDHNIMAIRERSEGEGRVFDLTVPIVRGRKLEAESERVISPPKKEKIAR</sequence>
<proteinExistence type="predicted"/>
<organism evidence="1 2">
    <name type="scientific">Mucor flavus</name>
    <dbReference type="NCBI Taxonomy" id="439312"/>
    <lineage>
        <taxon>Eukaryota</taxon>
        <taxon>Fungi</taxon>
        <taxon>Fungi incertae sedis</taxon>
        <taxon>Mucoromycota</taxon>
        <taxon>Mucoromycotina</taxon>
        <taxon>Mucoromycetes</taxon>
        <taxon>Mucorales</taxon>
        <taxon>Mucorineae</taxon>
        <taxon>Mucoraceae</taxon>
        <taxon>Mucor</taxon>
    </lineage>
</organism>
<protein>
    <submittedName>
        <fullName evidence="1">Uncharacterized protein</fullName>
    </submittedName>
</protein>
<accession>A0ABP9YSH2</accession>
<name>A0ABP9YSH2_9FUNG</name>
<comment type="caution">
    <text evidence="1">The sequence shown here is derived from an EMBL/GenBank/DDBJ whole genome shotgun (WGS) entry which is preliminary data.</text>
</comment>
<gene>
    <name evidence="1" type="ORF">MFLAVUS_003211</name>
</gene>
<evidence type="ECO:0000313" key="1">
    <source>
        <dbReference type="EMBL" id="GAA5809798.1"/>
    </source>
</evidence>